<dbReference type="KEGG" id="hba:Hbal_0661"/>
<name>C6XNV9_HIRBI</name>
<accession>C6XNV9</accession>
<reference evidence="2" key="1">
    <citation type="journal article" date="2011" name="J. Bacteriol.">
        <title>Genome sequences of eight morphologically diverse alphaproteobacteria.</title>
        <authorList>
            <consortium name="US DOE Joint Genome Institute"/>
            <person name="Brown P.J."/>
            <person name="Kysela D.T."/>
            <person name="Buechlein A."/>
            <person name="Hemmerich C."/>
            <person name="Brun Y.V."/>
        </authorList>
    </citation>
    <scope>NUCLEOTIDE SEQUENCE [LARGE SCALE GENOMIC DNA]</scope>
    <source>
        <strain evidence="2">ATCC 49814 / DSM 5838 / IFAM 1418</strain>
    </source>
</reference>
<keyword evidence="2" id="KW-1185">Reference proteome</keyword>
<evidence type="ECO:0000313" key="2">
    <source>
        <dbReference type="Proteomes" id="UP000002745"/>
    </source>
</evidence>
<proteinExistence type="predicted"/>
<dbReference type="HOGENOM" id="CLU_2752304_0_0_5"/>
<protein>
    <submittedName>
        <fullName evidence="1">Uncharacterized protein</fullName>
    </submittedName>
</protein>
<dbReference type="AlphaFoldDB" id="C6XNV9"/>
<dbReference type="STRING" id="582402.Hbal_0661"/>
<organism evidence="1 2">
    <name type="scientific">Hirschia baltica (strain ATCC 49814 / DSM 5838 / IFAM 1418)</name>
    <dbReference type="NCBI Taxonomy" id="582402"/>
    <lineage>
        <taxon>Bacteria</taxon>
        <taxon>Pseudomonadati</taxon>
        <taxon>Pseudomonadota</taxon>
        <taxon>Alphaproteobacteria</taxon>
        <taxon>Hyphomonadales</taxon>
        <taxon>Hyphomonadaceae</taxon>
        <taxon>Hirschia</taxon>
    </lineage>
</organism>
<sequence length="70" mass="8139">MFKRSTTSYGPSPFPETPYQKAGQIWEFVVDLRQAKQFIRGMNCRHRTLRQQRIGSFPLNQTNAGRSHAI</sequence>
<dbReference type="EMBL" id="CP001678">
    <property type="protein sequence ID" value="ACT58362.1"/>
    <property type="molecule type" value="Genomic_DNA"/>
</dbReference>
<dbReference type="eggNOG" id="COG3701">
    <property type="taxonomic scope" value="Bacteria"/>
</dbReference>
<dbReference type="Proteomes" id="UP000002745">
    <property type="component" value="Chromosome"/>
</dbReference>
<evidence type="ECO:0000313" key="1">
    <source>
        <dbReference type="EMBL" id="ACT58362.1"/>
    </source>
</evidence>
<gene>
    <name evidence="1" type="ordered locus">Hbal_0661</name>
</gene>